<evidence type="ECO:0000313" key="1">
    <source>
        <dbReference type="EMBL" id="ABI18350.1"/>
    </source>
</evidence>
<evidence type="ECO:0007829" key="3">
    <source>
        <dbReference type="PDB" id="4HZ6"/>
    </source>
</evidence>
<sequence>MPAGLLISSAGLGSPPSAKQPCCRPGTSIKKGHQMTEHELQPFPKGFLWGAATSSYQIEGAWNEDGKGESIWDRFTRIPGKIKNGDSGDVACDHYHRYEQDLDLMRQLGLKTYRFSIAWARIQPDSSRQINQRGLDFYRRLVEGLHKRDILPMATLYHWDLPQWVEDEGGWLSRESASRFAEYTHALVAALGDQIPLWVTHNEPMVTVWAGYHMGLFAPGLKDPTLGGRVAHHLLLSHGQALQAFRALSPAGSQMGITLNFNTIYPVSAEPADVEAARRMHSFQNELFLEPLIRGQYNQATLMAYPNLPEFIAPEDMQTISAPIDFLGVNYYNPMRVKSSPQPPGIEVVQVESPVTAMGWEIAPEGLYDLLMGITRTYGKLPIYITENGAAFDDQPDQSGQVNDPQRVGYFQGHIGAARRALADGVDLRGYYAWSLLDNFEWAEGYSKRFGIIYVDFETQQRTLKQSAQWYRDVIARNGLAAPAI</sequence>
<dbReference type="PDB" id="4HZ6">
    <property type="method" value="X-ray"/>
    <property type="resolution" value="1.40 A"/>
    <property type="chains" value="A=39-482"/>
</dbReference>
<dbReference type="PDB" id="4HZ8">
    <property type="method" value="X-ray"/>
    <property type="resolution" value="1.14 A"/>
    <property type="chains" value="A=39-482"/>
</dbReference>
<dbReference type="PDB" id="4HZ7">
    <property type="method" value="X-ray"/>
    <property type="resolution" value="2.00 A"/>
    <property type="chains" value="A=39-482"/>
</dbReference>
<reference evidence="1" key="3">
    <citation type="submission" date="2017-06" db="EMBL/GenBank/DDBJ databases">
        <authorList>
            <person name="Kim S."/>
            <person name="Kim M."/>
            <person name="Yeo Y."/>
            <person name="Yoon S."/>
            <person name="Koo B."/>
        </authorList>
    </citation>
    <scope>NUCLEOTIDE SEQUENCE</scope>
</reference>
<dbReference type="PDB" id="3CMJ">
    <property type="method" value="X-ray"/>
    <property type="resolution" value="1.60 A"/>
    <property type="chains" value="A=39-482"/>
</dbReference>
<reference evidence="2" key="1">
    <citation type="journal article" date="2008" name="Proteins">
        <title>Crystal structure of engineered beta-glucosidase from a soil metagenome.</title>
        <authorList>
            <person name="Nam K.H."/>
            <person name="Kim S.J."/>
            <person name="Kim M.Y."/>
            <person name="Kim J.H."/>
            <person name="Yeo Y.S."/>
            <person name="Lee C.M."/>
            <person name="Jun H.K."/>
            <person name="Hwang K.Y."/>
        </authorList>
    </citation>
    <scope>X-RAY CRYSTALLOGRAPHY (1.60 ANGSTROMS) OF 39-482</scope>
</reference>
<accession>Q0GMU3</accession>
<name>A0ACD6B8B8_9BACT</name>
<protein>
    <submittedName>
        <fullName evidence="1">Beta-glucosidase</fullName>
    </submittedName>
</protein>
<dbReference type="EMBL" id="DQ842022">
    <property type="protein sequence ID" value="ABI18350.1"/>
    <property type="molecule type" value="Genomic_DNA"/>
</dbReference>
<evidence type="ECO:0007829" key="4">
    <source>
        <dbReference type="PDB" id="4HZ7"/>
    </source>
</evidence>
<accession>A0ACD6B8B8</accession>
<proteinExistence type="evidence at protein level"/>
<reference evidence="3 4" key="2">
    <citation type="journal article" date="2010" name="Biochem. Biophys. Res. Commun.">
        <title>Structural insights into the substrate recognition properties of beta-glucosidase.</title>
        <authorList>
            <person name="Nam K.H."/>
            <person name="Sung M.W."/>
            <person name="Hwang K.Y."/>
        </authorList>
    </citation>
    <scope>X-RAY CRYSTALLOGRAPHY (1.14 ANGSTROMS) OF 39-482</scope>
</reference>
<gene>
    <name evidence="1" type="primary">bglA</name>
</gene>
<organism evidence="1">
    <name type="scientific">uncultured bacterium</name>
    <dbReference type="NCBI Taxonomy" id="77133"/>
    <lineage>
        <taxon>Bacteria</taxon>
        <taxon>environmental samples</taxon>
    </lineage>
</organism>
<keyword evidence="2 3" id="KW-0002">3D-structure</keyword>
<evidence type="ECO:0007829" key="2">
    <source>
        <dbReference type="PDB" id="3CMJ"/>
    </source>
</evidence>